<evidence type="ECO:0000256" key="6">
    <source>
        <dbReference type="ARBA" id="ARBA00022833"/>
    </source>
</evidence>
<dbReference type="EMBL" id="JAQQAL010000011">
    <property type="protein sequence ID" value="MDC7226260.1"/>
    <property type="molecule type" value="Genomic_DNA"/>
</dbReference>
<keyword evidence="9" id="KW-0732">Signal</keyword>
<evidence type="ECO:0000256" key="5">
    <source>
        <dbReference type="ARBA" id="ARBA00022801"/>
    </source>
</evidence>
<keyword evidence="5" id="KW-0378">Hydrolase</keyword>
<dbReference type="Proteomes" id="UP001221217">
    <property type="component" value="Unassembled WGS sequence"/>
</dbReference>
<evidence type="ECO:0000313" key="11">
    <source>
        <dbReference type="EMBL" id="MDC7226260.1"/>
    </source>
</evidence>
<dbReference type="Gene3D" id="3.40.630.10">
    <property type="entry name" value="Zn peptidases"/>
    <property type="match status" value="1"/>
</dbReference>
<accession>A0AAJ1IF57</accession>
<organism evidence="11 12">
    <name type="scientific">Candidatus Thalassospirochaeta sargassi</name>
    <dbReference type="NCBI Taxonomy" id="3119039"/>
    <lineage>
        <taxon>Bacteria</taxon>
        <taxon>Pseudomonadati</taxon>
        <taxon>Spirochaetota</taxon>
        <taxon>Spirochaetia</taxon>
        <taxon>Spirochaetales</taxon>
        <taxon>Spirochaetaceae</taxon>
        <taxon>Candidatus Thalassospirochaeta</taxon>
    </lineage>
</organism>
<dbReference type="PROSITE" id="PS52035">
    <property type="entry name" value="PEPTIDASE_M14"/>
    <property type="match status" value="1"/>
</dbReference>
<keyword evidence="3" id="KW-0645">Protease</keyword>
<feature type="domain" description="Peptidase M14" evidence="10">
    <location>
        <begin position="42"/>
        <end position="332"/>
    </location>
</feature>
<reference evidence="11 12" key="1">
    <citation type="submission" date="2022-12" db="EMBL/GenBank/DDBJ databases">
        <title>Metagenome assembled genome from gulf of manar.</title>
        <authorList>
            <person name="Kohli P."/>
            <person name="Pk S."/>
            <person name="Venkata Ramana C."/>
            <person name="Sasikala C."/>
        </authorList>
    </citation>
    <scope>NUCLEOTIDE SEQUENCE [LARGE SCALE GENOMIC DNA]</scope>
    <source>
        <strain evidence="11">JB008</strain>
    </source>
</reference>
<evidence type="ECO:0000256" key="7">
    <source>
        <dbReference type="ARBA" id="ARBA00023049"/>
    </source>
</evidence>
<evidence type="ECO:0000256" key="9">
    <source>
        <dbReference type="SAM" id="SignalP"/>
    </source>
</evidence>
<keyword evidence="7" id="KW-0482">Metalloprotease</keyword>
<dbReference type="PANTHER" id="PTHR11705:SF143">
    <property type="entry name" value="SLL0236 PROTEIN"/>
    <property type="match status" value="1"/>
</dbReference>
<name>A0AAJ1IF57_9SPIO</name>
<evidence type="ECO:0000256" key="2">
    <source>
        <dbReference type="ARBA" id="ARBA00005988"/>
    </source>
</evidence>
<evidence type="ECO:0000256" key="8">
    <source>
        <dbReference type="PROSITE-ProRule" id="PRU01379"/>
    </source>
</evidence>
<feature type="active site" description="Proton donor/acceptor" evidence="8">
    <location>
        <position position="299"/>
    </location>
</feature>
<dbReference type="PROSITE" id="PS51257">
    <property type="entry name" value="PROKAR_LIPOPROTEIN"/>
    <property type="match status" value="1"/>
</dbReference>
<dbReference type="PANTHER" id="PTHR11705">
    <property type="entry name" value="PROTEASE FAMILY M14 CARBOXYPEPTIDASE A,B"/>
    <property type="match status" value="1"/>
</dbReference>
<evidence type="ECO:0000256" key="1">
    <source>
        <dbReference type="ARBA" id="ARBA00001947"/>
    </source>
</evidence>
<dbReference type="GO" id="GO:0005615">
    <property type="term" value="C:extracellular space"/>
    <property type="evidence" value="ECO:0007669"/>
    <property type="project" value="TreeGrafter"/>
</dbReference>
<gene>
    <name evidence="11" type="ORF">PQJ61_05810</name>
</gene>
<evidence type="ECO:0000259" key="10">
    <source>
        <dbReference type="PROSITE" id="PS52035"/>
    </source>
</evidence>
<comment type="cofactor">
    <cofactor evidence="1">
        <name>Zn(2+)</name>
        <dbReference type="ChEBI" id="CHEBI:29105"/>
    </cofactor>
</comment>
<dbReference type="GO" id="GO:0008270">
    <property type="term" value="F:zinc ion binding"/>
    <property type="evidence" value="ECO:0007669"/>
    <property type="project" value="InterPro"/>
</dbReference>
<feature type="chain" id="PRO_5042542892" evidence="9">
    <location>
        <begin position="26"/>
        <end position="335"/>
    </location>
</feature>
<dbReference type="InterPro" id="IPR057246">
    <property type="entry name" value="CARBOXYPEPT_ZN_1"/>
</dbReference>
<evidence type="ECO:0000256" key="4">
    <source>
        <dbReference type="ARBA" id="ARBA00022723"/>
    </source>
</evidence>
<dbReference type="SMART" id="SM00631">
    <property type="entry name" value="Zn_pept"/>
    <property type="match status" value="1"/>
</dbReference>
<proteinExistence type="inferred from homology"/>
<sequence>MSRFPKSLKLFIPAVLLILSALSCDNDTTEPPDYGDPPEISKTFCDAEGIEVYLAYIAETYPALTDLREIGRSVDGRTLYVIEISDNPGTDEEEPAVFIGGGIHGHEQVSAGTAMHLLEDLLEAYPDNPEAADIIDNYKLNIMPAINPDGLDDGNRYNSNGVDINRNFGFHWSESENYNGEEAFDQPESAALRDDIIEEGYSSGLILHTASFQSGIGIYGPWDSIPSDDEDFYTGNMDGASYAVIESTGEAYSETLTATAGYPYSMHFHYEAGADWYILYGSVNDWALGVTGSVLYSVELYGDQYFTTGDAVLLEEIWDRHKQSMLDFIRSNPEW</sequence>
<comment type="caution">
    <text evidence="11">The sequence shown here is derived from an EMBL/GenBank/DDBJ whole genome shotgun (WGS) entry which is preliminary data.</text>
</comment>
<dbReference type="PRINTS" id="PR00765">
    <property type="entry name" value="CRBOXYPTASEA"/>
</dbReference>
<protein>
    <submittedName>
        <fullName evidence="11">DUF2817 domain-containing protein</fullName>
    </submittedName>
</protein>
<keyword evidence="6" id="KW-0862">Zinc</keyword>
<comment type="similarity">
    <text evidence="2 8">Belongs to the peptidase M14 family.</text>
</comment>
<dbReference type="AlphaFoldDB" id="A0AAJ1IF57"/>
<keyword evidence="4" id="KW-0479">Metal-binding</keyword>
<dbReference type="GO" id="GO:0006508">
    <property type="term" value="P:proteolysis"/>
    <property type="evidence" value="ECO:0007669"/>
    <property type="project" value="UniProtKB-KW"/>
</dbReference>
<evidence type="ECO:0000256" key="3">
    <source>
        <dbReference type="ARBA" id="ARBA00022670"/>
    </source>
</evidence>
<feature type="signal peptide" evidence="9">
    <location>
        <begin position="1"/>
        <end position="25"/>
    </location>
</feature>
<dbReference type="PROSITE" id="PS00132">
    <property type="entry name" value="CARBOXYPEPT_ZN_1"/>
    <property type="match status" value="1"/>
</dbReference>
<dbReference type="GO" id="GO:0004181">
    <property type="term" value="F:metallocarboxypeptidase activity"/>
    <property type="evidence" value="ECO:0007669"/>
    <property type="project" value="InterPro"/>
</dbReference>
<dbReference type="Pfam" id="PF00246">
    <property type="entry name" value="Peptidase_M14"/>
    <property type="match status" value="1"/>
</dbReference>
<evidence type="ECO:0000313" key="12">
    <source>
        <dbReference type="Proteomes" id="UP001221217"/>
    </source>
</evidence>
<dbReference type="InterPro" id="IPR000834">
    <property type="entry name" value="Peptidase_M14"/>
</dbReference>
<dbReference type="SUPFAM" id="SSF53187">
    <property type="entry name" value="Zn-dependent exopeptidases"/>
    <property type="match status" value="1"/>
</dbReference>